<dbReference type="EMBL" id="QNUK01000919">
    <property type="protein sequence ID" value="KAF5888802.1"/>
    <property type="molecule type" value="Genomic_DNA"/>
</dbReference>
<accession>A0A8J4U2Y1</accession>
<keyword evidence="2" id="KW-1185">Reference proteome</keyword>
<organism evidence="1 2">
    <name type="scientific">Clarias magur</name>
    <name type="common">Asian catfish</name>
    <name type="synonym">Macropteronotus magur</name>
    <dbReference type="NCBI Taxonomy" id="1594786"/>
    <lineage>
        <taxon>Eukaryota</taxon>
        <taxon>Metazoa</taxon>
        <taxon>Chordata</taxon>
        <taxon>Craniata</taxon>
        <taxon>Vertebrata</taxon>
        <taxon>Euteleostomi</taxon>
        <taxon>Actinopterygii</taxon>
        <taxon>Neopterygii</taxon>
        <taxon>Teleostei</taxon>
        <taxon>Ostariophysi</taxon>
        <taxon>Siluriformes</taxon>
        <taxon>Clariidae</taxon>
        <taxon>Clarias</taxon>
    </lineage>
</organism>
<evidence type="ECO:0000313" key="2">
    <source>
        <dbReference type="Proteomes" id="UP000727407"/>
    </source>
</evidence>
<protein>
    <submittedName>
        <fullName evidence="1">Uncharacterized protein</fullName>
    </submittedName>
</protein>
<gene>
    <name evidence="1" type="ORF">DAT39_021512</name>
</gene>
<name>A0A8J4U2Y1_CLAMG</name>
<comment type="caution">
    <text evidence="1">The sequence shown here is derived from an EMBL/GenBank/DDBJ whole genome shotgun (WGS) entry which is preliminary data.</text>
</comment>
<dbReference type="AlphaFoldDB" id="A0A8J4U2Y1"/>
<reference evidence="1" key="1">
    <citation type="submission" date="2020-07" db="EMBL/GenBank/DDBJ databases">
        <title>Clarias magur genome sequencing, assembly and annotation.</title>
        <authorList>
            <person name="Kushwaha B."/>
            <person name="Kumar R."/>
            <person name="Das P."/>
            <person name="Joshi C.G."/>
            <person name="Kumar D."/>
            <person name="Nagpure N.S."/>
            <person name="Pandey M."/>
            <person name="Agarwal S."/>
            <person name="Srivastava S."/>
            <person name="Singh M."/>
            <person name="Sahoo L."/>
            <person name="Jayasankar P."/>
            <person name="Meher P.K."/>
            <person name="Koringa P.G."/>
            <person name="Iquebal M.A."/>
            <person name="Das S.P."/>
            <person name="Bit A."/>
            <person name="Patnaik S."/>
            <person name="Patel N."/>
            <person name="Shah T.M."/>
            <person name="Hinsu A."/>
            <person name="Jena J.K."/>
        </authorList>
    </citation>
    <scope>NUCLEOTIDE SEQUENCE</scope>
    <source>
        <strain evidence="1">CIFAMagur01</strain>
        <tissue evidence="1">Testis</tissue>
    </source>
</reference>
<dbReference type="Proteomes" id="UP000727407">
    <property type="component" value="Unassembled WGS sequence"/>
</dbReference>
<sequence>MEEQKKVNPGHAACVFLPRQTRGSSTCPGVSHLLYVRTQDTHMSAVMSSLFIDLPSLTAQDRTLTAEM</sequence>
<evidence type="ECO:0000313" key="1">
    <source>
        <dbReference type="EMBL" id="KAF5888802.1"/>
    </source>
</evidence>
<proteinExistence type="predicted"/>